<evidence type="ECO:0000313" key="1">
    <source>
        <dbReference type="EMBL" id="KQL56766.1"/>
    </source>
</evidence>
<keyword evidence="2" id="KW-1185">Reference proteome</keyword>
<protein>
    <submittedName>
        <fullName evidence="1">Uncharacterized protein</fullName>
    </submittedName>
</protein>
<gene>
    <name evidence="1" type="ORF">AN965_12070</name>
</gene>
<accession>A0A9D5DN32</accession>
<sequence length="98" mass="11542">MNKAHLKFLKATDSIFFFFAYSNKAHSSYSLLNNLRGSKGWGESIWKEVKEHFRFIKPLSEESYLLIYTRDNTYPIANQKQGLGSCQYLEVVYEFEVE</sequence>
<name>A0A9D5DN32_9BACI</name>
<evidence type="ECO:0000313" key="2">
    <source>
        <dbReference type="Proteomes" id="UP000051061"/>
    </source>
</evidence>
<dbReference type="EMBL" id="LJJD01000025">
    <property type="protein sequence ID" value="KQL56766.1"/>
    <property type="molecule type" value="Genomic_DNA"/>
</dbReference>
<organism evidence="1 2">
    <name type="scientific">Alkalicoccobacillus plakortidis</name>
    <dbReference type="NCBI Taxonomy" id="444060"/>
    <lineage>
        <taxon>Bacteria</taxon>
        <taxon>Bacillati</taxon>
        <taxon>Bacillota</taxon>
        <taxon>Bacilli</taxon>
        <taxon>Bacillales</taxon>
        <taxon>Bacillaceae</taxon>
        <taxon>Alkalicoccobacillus</taxon>
    </lineage>
</organism>
<comment type="caution">
    <text evidence="1">The sequence shown here is derived from an EMBL/GenBank/DDBJ whole genome shotgun (WGS) entry which is preliminary data.</text>
</comment>
<reference evidence="1 2" key="1">
    <citation type="submission" date="2015-09" db="EMBL/GenBank/DDBJ databases">
        <title>Genome sequencing project for genomic taxonomy and phylogenomics of Bacillus-like bacteria.</title>
        <authorList>
            <person name="Liu B."/>
            <person name="Wang J."/>
            <person name="Zhu Y."/>
            <person name="Liu G."/>
            <person name="Chen Q."/>
            <person name="Chen Z."/>
            <person name="Lan J."/>
            <person name="Che J."/>
            <person name="Ge C."/>
            <person name="Shi H."/>
            <person name="Pan Z."/>
            <person name="Liu X."/>
        </authorList>
    </citation>
    <scope>NUCLEOTIDE SEQUENCE [LARGE SCALE GENOMIC DNA]</scope>
    <source>
        <strain evidence="1 2">DSM 19153</strain>
    </source>
</reference>
<dbReference type="Proteomes" id="UP000051061">
    <property type="component" value="Unassembled WGS sequence"/>
</dbReference>
<dbReference type="AlphaFoldDB" id="A0A9D5DN32"/>
<proteinExistence type="predicted"/>